<protein>
    <submittedName>
        <fullName evidence="2">Uncharacterized protein</fullName>
    </submittedName>
</protein>
<dbReference type="Proteomes" id="UP001215598">
    <property type="component" value="Unassembled WGS sequence"/>
</dbReference>
<evidence type="ECO:0000313" key="3">
    <source>
        <dbReference type="Proteomes" id="UP001215598"/>
    </source>
</evidence>
<feature type="region of interest" description="Disordered" evidence="1">
    <location>
        <begin position="1"/>
        <end position="117"/>
    </location>
</feature>
<reference evidence="2" key="1">
    <citation type="submission" date="2023-03" db="EMBL/GenBank/DDBJ databases">
        <title>Massive genome expansion in bonnet fungi (Mycena s.s.) driven by repeated elements and novel gene families across ecological guilds.</title>
        <authorList>
            <consortium name="Lawrence Berkeley National Laboratory"/>
            <person name="Harder C.B."/>
            <person name="Miyauchi S."/>
            <person name="Viragh M."/>
            <person name="Kuo A."/>
            <person name="Thoen E."/>
            <person name="Andreopoulos B."/>
            <person name="Lu D."/>
            <person name="Skrede I."/>
            <person name="Drula E."/>
            <person name="Henrissat B."/>
            <person name="Morin E."/>
            <person name="Kohler A."/>
            <person name="Barry K."/>
            <person name="LaButti K."/>
            <person name="Morin E."/>
            <person name="Salamov A."/>
            <person name="Lipzen A."/>
            <person name="Mereny Z."/>
            <person name="Hegedus B."/>
            <person name="Baldrian P."/>
            <person name="Stursova M."/>
            <person name="Weitz H."/>
            <person name="Taylor A."/>
            <person name="Grigoriev I.V."/>
            <person name="Nagy L.G."/>
            <person name="Martin F."/>
            <person name="Kauserud H."/>
        </authorList>
    </citation>
    <scope>NUCLEOTIDE SEQUENCE</scope>
    <source>
        <strain evidence="2">CBHHK182m</strain>
    </source>
</reference>
<dbReference type="EMBL" id="JARKIB010000244">
    <property type="protein sequence ID" value="KAJ7720107.1"/>
    <property type="molecule type" value="Genomic_DNA"/>
</dbReference>
<gene>
    <name evidence="2" type="ORF">B0H16DRAFT_391319</name>
</gene>
<sequence length="286" mass="31852">MSGRGSSAPRARNDHGRRTHRRPASASPRRAETDHVPAATVHTRDTFQHHRTPHTHHRASPATPFNRTLARSPTPVPSVHMPLNRTRDAAPTDAITPPPTHPIARRPSTRRDEDCQPHDWVSRCRAPLPDSPNRISALPGPAADTITPPTQASLHRRLAPRVPIARTSQTHRRGALNSRDADRVLPHQHIVPHRTTNTDPHPDTSSRVVSHLHHRAKHARPRPQDMNTCASAPGAAQGLSVSHLPHLITSHLPGLISQRRQRNDTGRKRTKTNLSTRRALRAMRVR</sequence>
<name>A0AAD7MJF4_9AGAR</name>
<dbReference type="AlphaFoldDB" id="A0AAD7MJF4"/>
<accession>A0AAD7MJF4</accession>
<proteinExistence type="predicted"/>
<evidence type="ECO:0000256" key="1">
    <source>
        <dbReference type="SAM" id="MobiDB-lite"/>
    </source>
</evidence>
<keyword evidence="3" id="KW-1185">Reference proteome</keyword>
<evidence type="ECO:0000313" key="2">
    <source>
        <dbReference type="EMBL" id="KAJ7720107.1"/>
    </source>
</evidence>
<feature type="compositionally biased region" description="Basic residues" evidence="1">
    <location>
        <begin position="49"/>
        <end position="59"/>
    </location>
</feature>
<comment type="caution">
    <text evidence="2">The sequence shown here is derived from an EMBL/GenBank/DDBJ whole genome shotgun (WGS) entry which is preliminary data.</text>
</comment>
<organism evidence="2 3">
    <name type="scientific">Mycena metata</name>
    <dbReference type="NCBI Taxonomy" id="1033252"/>
    <lineage>
        <taxon>Eukaryota</taxon>
        <taxon>Fungi</taxon>
        <taxon>Dikarya</taxon>
        <taxon>Basidiomycota</taxon>
        <taxon>Agaricomycotina</taxon>
        <taxon>Agaricomycetes</taxon>
        <taxon>Agaricomycetidae</taxon>
        <taxon>Agaricales</taxon>
        <taxon>Marasmiineae</taxon>
        <taxon>Mycenaceae</taxon>
        <taxon>Mycena</taxon>
    </lineage>
</organism>